<feature type="compositionally biased region" description="Low complexity" evidence="8">
    <location>
        <begin position="120"/>
        <end position="133"/>
    </location>
</feature>
<dbReference type="InterPro" id="IPR018200">
    <property type="entry name" value="USP_CS"/>
</dbReference>
<dbReference type="EMBL" id="GEVM01014228">
    <property type="protein sequence ID" value="JAU91710.1"/>
    <property type="molecule type" value="Transcribed_RNA"/>
</dbReference>
<comment type="catalytic activity">
    <reaction evidence="1">
        <text>Thiol-dependent hydrolysis of ester, thioester, amide, peptide and isopeptide bonds formed by the C-terminal Gly of ubiquitin (a 76-residue protein attached to proteins as an intracellular targeting signal).</text>
        <dbReference type="EC" id="3.4.19.12"/>
    </reaction>
</comment>
<evidence type="ECO:0000256" key="8">
    <source>
        <dbReference type="SAM" id="MobiDB-lite"/>
    </source>
</evidence>
<evidence type="ECO:0000256" key="1">
    <source>
        <dbReference type="ARBA" id="ARBA00000707"/>
    </source>
</evidence>
<keyword evidence="6 10" id="KW-0378">Hydrolase</keyword>
<dbReference type="PANTHER" id="PTHR43982:SF1">
    <property type="entry name" value="UBIQUITIN CARBOXYL-TERMINAL HYDROLASE 14"/>
    <property type="match status" value="1"/>
</dbReference>
<feature type="region of interest" description="Disordered" evidence="8">
    <location>
        <begin position="94"/>
        <end position="139"/>
    </location>
</feature>
<dbReference type="InterPro" id="IPR044635">
    <property type="entry name" value="UBP14-like"/>
</dbReference>
<dbReference type="Gene3D" id="3.90.70.10">
    <property type="entry name" value="Cysteine proteinases"/>
    <property type="match status" value="1"/>
</dbReference>
<dbReference type="PROSITE" id="PS50235">
    <property type="entry name" value="USP_3"/>
    <property type="match status" value="1"/>
</dbReference>
<gene>
    <name evidence="10" type="ORF">MP_TR15670_c0_g1_i1_g.44825</name>
</gene>
<dbReference type="SUPFAM" id="SSF54001">
    <property type="entry name" value="Cysteine proteinases"/>
    <property type="match status" value="1"/>
</dbReference>
<keyword evidence="5" id="KW-0833">Ubl conjugation pathway</keyword>
<reference evidence="10" key="1">
    <citation type="submission" date="2016-07" db="EMBL/GenBank/DDBJ databases">
        <title>De novo transcriptome assembly of four accessions of the metal hyperaccumulator plant Noccaea caerulescens.</title>
        <authorList>
            <person name="Blande D."/>
            <person name="Halimaa P."/>
            <person name="Tervahauta A.I."/>
            <person name="Aarts M.G."/>
            <person name="Karenlampi S.O."/>
        </authorList>
    </citation>
    <scope>NUCLEOTIDE SEQUENCE</scope>
</reference>
<evidence type="ECO:0000256" key="5">
    <source>
        <dbReference type="ARBA" id="ARBA00022786"/>
    </source>
</evidence>
<dbReference type="InterPro" id="IPR001394">
    <property type="entry name" value="Peptidase_C19_UCH"/>
</dbReference>
<dbReference type="GO" id="GO:0061136">
    <property type="term" value="P:regulation of proteasomal protein catabolic process"/>
    <property type="evidence" value="ECO:0007669"/>
    <property type="project" value="TreeGrafter"/>
</dbReference>
<accession>A0A1J3JGT6</accession>
<organism evidence="10">
    <name type="scientific">Noccaea caerulescens</name>
    <name type="common">Alpine penny-cress</name>
    <name type="synonym">Thlaspi caerulescens</name>
    <dbReference type="NCBI Taxonomy" id="107243"/>
    <lineage>
        <taxon>Eukaryota</taxon>
        <taxon>Viridiplantae</taxon>
        <taxon>Streptophyta</taxon>
        <taxon>Embryophyta</taxon>
        <taxon>Tracheophyta</taxon>
        <taxon>Spermatophyta</taxon>
        <taxon>Magnoliopsida</taxon>
        <taxon>eudicotyledons</taxon>
        <taxon>Gunneridae</taxon>
        <taxon>Pentapetalae</taxon>
        <taxon>rosids</taxon>
        <taxon>malvids</taxon>
        <taxon>Brassicales</taxon>
        <taxon>Brassicaceae</taxon>
        <taxon>Coluteocarpeae</taxon>
        <taxon>Noccaea</taxon>
    </lineage>
</organism>
<keyword evidence="7" id="KW-0788">Thiol protease</keyword>
<evidence type="ECO:0000256" key="2">
    <source>
        <dbReference type="ARBA" id="ARBA00009085"/>
    </source>
</evidence>
<dbReference type="InterPro" id="IPR038765">
    <property type="entry name" value="Papain-like_cys_pep_sf"/>
</dbReference>
<dbReference type="Pfam" id="PF00443">
    <property type="entry name" value="UCH"/>
    <property type="match status" value="1"/>
</dbReference>
<dbReference type="GO" id="GO:0004843">
    <property type="term" value="F:cysteine-type deubiquitinase activity"/>
    <property type="evidence" value="ECO:0007669"/>
    <property type="project" value="UniProtKB-EC"/>
</dbReference>
<keyword evidence="4" id="KW-0645">Protease</keyword>
<comment type="similarity">
    <text evidence="2">Belongs to the peptidase C19 family.</text>
</comment>
<dbReference type="PANTHER" id="PTHR43982">
    <property type="entry name" value="UBIQUITIN CARBOXYL-TERMINAL HYDROLASE"/>
    <property type="match status" value="1"/>
</dbReference>
<feature type="domain" description="USP" evidence="9">
    <location>
        <begin position="1"/>
        <end position="211"/>
    </location>
</feature>
<dbReference type="GO" id="GO:0070628">
    <property type="term" value="F:proteasome binding"/>
    <property type="evidence" value="ECO:0007669"/>
    <property type="project" value="TreeGrafter"/>
</dbReference>
<evidence type="ECO:0000259" key="9">
    <source>
        <dbReference type="PROSITE" id="PS50235"/>
    </source>
</evidence>
<protein>
    <recommendedName>
        <fullName evidence="3">ubiquitinyl hydrolase 1</fullName>
        <ecNumber evidence="3">3.4.19.12</ecNumber>
    </recommendedName>
</protein>
<evidence type="ECO:0000256" key="6">
    <source>
        <dbReference type="ARBA" id="ARBA00022801"/>
    </source>
</evidence>
<evidence type="ECO:0000256" key="3">
    <source>
        <dbReference type="ARBA" id="ARBA00012759"/>
    </source>
</evidence>
<dbReference type="EC" id="3.4.19.12" evidence="3"/>
<evidence type="ECO:0000313" key="10">
    <source>
        <dbReference type="EMBL" id="JAU91710.1"/>
    </source>
</evidence>
<dbReference type="GO" id="GO:0016579">
    <property type="term" value="P:protein deubiquitination"/>
    <property type="evidence" value="ECO:0007669"/>
    <property type="project" value="InterPro"/>
</dbReference>
<dbReference type="InterPro" id="IPR028889">
    <property type="entry name" value="USP"/>
</dbReference>
<dbReference type="PROSITE" id="PS00973">
    <property type="entry name" value="USP_2"/>
    <property type="match status" value="1"/>
</dbReference>
<evidence type="ECO:0000256" key="4">
    <source>
        <dbReference type="ARBA" id="ARBA00022670"/>
    </source>
</evidence>
<proteinExistence type="inferred from homology"/>
<dbReference type="AlphaFoldDB" id="A0A1J3JGT6"/>
<sequence length="215" mass="23923">MRLHEGLKHGLQGELEKTSPALGRTAVYIKESLIDSLPRCLTVQFVRCFWKREGNQKAKILRKVDYPLELDISDLCSEDLRRKLEAPRQKLRDIEGQKLGLQPSAKSSSKSDDVKMTVAEGSSNGSGESSTGDQQGGGSSHMTGIYDLVSVSTHKGRSADSGHYVAWVKQESGKWVQYDDDNTSLQREEDITKLSGGGDWHMAYIIMYKARLVSM</sequence>
<evidence type="ECO:0000256" key="7">
    <source>
        <dbReference type="ARBA" id="ARBA00022807"/>
    </source>
</evidence>
<name>A0A1J3JGT6_NOCCA</name>
<dbReference type="GO" id="GO:0043161">
    <property type="term" value="P:proteasome-mediated ubiquitin-dependent protein catabolic process"/>
    <property type="evidence" value="ECO:0007669"/>
    <property type="project" value="InterPro"/>
</dbReference>